<evidence type="ECO:0000313" key="1">
    <source>
        <dbReference type="EMBL" id="EGG55116.1"/>
    </source>
</evidence>
<dbReference type="HOGENOM" id="CLU_2937497_0_0_10"/>
<sequence>MKSCECFGRKNLWNTLETDFSLPEKWHGNCILLPGLFKTYHFSIWSYKPNICFQIDFQVE</sequence>
<proteinExistence type="predicted"/>
<dbReference type="AlphaFoldDB" id="F3QSX0"/>
<accession>F3QSX0</accession>
<reference evidence="1 2" key="1">
    <citation type="submission" date="2011-02" db="EMBL/GenBank/DDBJ databases">
        <authorList>
            <person name="Weinstock G."/>
            <person name="Sodergren E."/>
            <person name="Clifton S."/>
            <person name="Fulton L."/>
            <person name="Fulton B."/>
            <person name="Courtney L."/>
            <person name="Fronick C."/>
            <person name="Harrison M."/>
            <person name="Strong C."/>
            <person name="Farmer C."/>
            <person name="Delahaunty K."/>
            <person name="Markovic C."/>
            <person name="Hall O."/>
            <person name="Minx P."/>
            <person name="Tomlinson C."/>
            <person name="Mitreva M."/>
            <person name="Hou S."/>
            <person name="Chen J."/>
            <person name="Wollam A."/>
            <person name="Pepin K.H."/>
            <person name="Johnson M."/>
            <person name="Bhonagiri V."/>
            <person name="Zhang X."/>
            <person name="Suruliraj S."/>
            <person name="Warren W."/>
            <person name="Chinwalla A."/>
            <person name="Mardis E.R."/>
            <person name="Wilson R.K."/>
        </authorList>
    </citation>
    <scope>NUCLEOTIDE SEQUENCE [LARGE SCALE GENOMIC DNA]</scope>
    <source>
        <strain evidence="1 2">YIT 11841</strain>
    </source>
</reference>
<protein>
    <submittedName>
        <fullName evidence="1">Uncharacterized protein</fullName>
    </submittedName>
</protein>
<dbReference type="Proteomes" id="UP000005546">
    <property type="component" value="Unassembled WGS sequence"/>
</dbReference>
<dbReference type="STRING" id="762982.HMPREF9442_01285"/>
<organism evidence="1 2">
    <name type="scientific">Paraprevotella xylaniphila YIT 11841</name>
    <dbReference type="NCBI Taxonomy" id="762982"/>
    <lineage>
        <taxon>Bacteria</taxon>
        <taxon>Pseudomonadati</taxon>
        <taxon>Bacteroidota</taxon>
        <taxon>Bacteroidia</taxon>
        <taxon>Bacteroidales</taxon>
        <taxon>Prevotellaceae</taxon>
        <taxon>Paraprevotella</taxon>
    </lineage>
</organism>
<name>F3QSX0_9BACT</name>
<evidence type="ECO:0000313" key="2">
    <source>
        <dbReference type="Proteomes" id="UP000005546"/>
    </source>
</evidence>
<gene>
    <name evidence="1" type="ORF">HMPREF9442_01285</name>
</gene>
<comment type="caution">
    <text evidence="1">The sequence shown here is derived from an EMBL/GenBank/DDBJ whole genome shotgun (WGS) entry which is preliminary data.</text>
</comment>
<dbReference type="EMBL" id="AFBR01000033">
    <property type="protein sequence ID" value="EGG55116.1"/>
    <property type="molecule type" value="Genomic_DNA"/>
</dbReference>
<keyword evidence="2" id="KW-1185">Reference proteome</keyword>